<dbReference type="OrthoDB" id="10038993at2759"/>
<proteinExistence type="predicted"/>
<gene>
    <name evidence="5" type="primary">mtus2a</name>
</gene>
<feature type="compositionally biased region" description="Pro residues" evidence="3">
    <location>
        <begin position="507"/>
        <end position="516"/>
    </location>
</feature>
<feature type="region of interest" description="Disordered" evidence="3">
    <location>
        <begin position="36"/>
        <end position="143"/>
    </location>
</feature>
<dbReference type="InterPro" id="IPR051293">
    <property type="entry name" value="MTUS1/CCDC69"/>
</dbReference>
<keyword evidence="4" id="KW-1185">Reference proteome</keyword>
<dbReference type="Proteomes" id="UP000515152">
    <property type="component" value="Chromosome 8"/>
</dbReference>
<feature type="compositionally biased region" description="Low complexity" evidence="3">
    <location>
        <begin position="534"/>
        <end position="560"/>
    </location>
</feature>
<feature type="coiled-coil region" evidence="2">
    <location>
        <begin position="346"/>
        <end position="476"/>
    </location>
</feature>
<organism evidence="4 5">
    <name type="scientific">Clupea harengus</name>
    <name type="common">Atlantic herring</name>
    <dbReference type="NCBI Taxonomy" id="7950"/>
    <lineage>
        <taxon>Eukaryota</taxon>
        <taxon>Metazoa</taxon>
        <taxon>Chordata</taxon>
        <taxon>Craniata</taxon>
        <taxon>Vertebrata</taxon>
        <taxon>Euteleostomi</taxon>
        <taxon>Actinopterygii</taxon>
        <taxon>Neopterygii</taxon>
        <taxon>Teleostei</taxon>
        <taxon>Clupei</taxon>
        <taxon>Clupeiformes</taxon>
        <taxon>Clupeoidei</taxon>
        <taxon>Clupeidae</taxon>
        <taxon>Clupea</taxon>
    </lineage>
</organism>
<feature type="region of interest" description="Disordered" evidence="3">
    <location>
        <begin position="485"/>
        <end position="560"/>
    </location>
</feature>
<dbReference type="GeneID" id="105900340"/>
<evidence type="ECO:0000256" key="2">
    <source>
        <dbReference type="SAM" id="Coils"/>
    </source>
</evidence>
<evidence type="ECO:0000313" key="4">
    <source>
        <dbReference type="Proteomes" id="UP000515152"/>
    </source>
</evidence>
<dbReference type="RefSeq" id="XP_031428068.2">
    <property type="nucleotide sequence ID" value="XM_031572208.2"/>
</dbReference>
<dbReference type="CTD" id="556195"/>
<accession>A0A6P8FI28</accession>
<dbReference type="GO" id="GO:0005634">
    <property type="term" value="C:nucleus"/>
    <property type="evidence" value="ECO:0007669"/>
    <property type="project" value="TreeGrafter"/>
</dbReference>
<protein>
    <submittedName>
        <fullName evidence="5">Microtubule-associated tumor suppressor candidate 2 homolog isoform X1</fullName>
    </submittedName>
</protein>
<dbReference type="KEGG" id="char:105900340"/>
<evidence type="ECO:0000256" key="1">
    <source>
        <dbReference type="ARBA" id="ARBA00023054"/>
    </source>
</evidence>
<evidence type="ECO:0000313" key="5">
    <source>
        <dbReference type="RefSeq" id="XP_031428068.2"/>
    </source>
</evidence>
<dbReference type="PANTHER" id="PTHR24200:SF15">
    <property type="entry name" value="MICROTUBULE-ASSOCIATED TUMOR SUPPRESSOR CANDIDATE 2-LIKE ISOFORM X1"/>
    <property type="match status" value="1"/>
</dbReference>
<dbReference type="GO" id="GO:0008017">
    <property type="term" value="F:microtubule binding"/>
    <property type="evidence" value="ECO:0007669"/>
    <property type="project" value="TreeGrafter"/>
</dbReference>
<evidence type="ECO:0000256" key="3">
    <source>
        <dbReference type="SAM" id="MobiDB-lite"/>
    </source>
</evidence>
<sequence>MSFLGHAVNLRVFVFPLSPGPSSVSDEPPFHRIISSAPGGAPRVSCQGSPQPPATPAPKRRSLLLPPAPASKKELQKNPEIARPALSSPKRLAVVSPKPQSPVPRQRPVAAVQRVTLSTSPQKNAPEPAAPQKEGPSEQEVHDLQERCEEQARQLELMRAELKKTTLGLEAFAICTQHLCLQSQSATEKEKELSLELDRIKDKVAWNKEQLEHIQREKAELELNFHQEVRELQGKQGAELTALEMEMRSRHSAELEHLRAEHQSEVEELRTQQLEQIDEMAVNHASAMEELRTMQDFTMATVQEEHTRTMRDLRKAHEQHKSKLEEDFQHFRFSLQDQVDTLTFQNQTLKDKAKRFEEALRRSSDEQIVDALAPYQHIEEDLKSLKDVLEMKNQQIHDQEKKISELEKMQAHKNVVLEERVQVLQQQNEDLKARINNNLSISRHLSEENATLQVSVEKESNEKKRLSRNNEELLWRLQMGELSPRMSPCASPSHRSTSFFPASAEIPPYPYSPGPGTPTHGFSPGPGTPPTHRALPLSGPSSPAPRNSPARALSACVNTQ</sequence>
<dbReference type="GO" id="GO:0005737">
    <property type="term" value="C:cytoplasm"/>
    <property type="evidence" value="ECO:0007669"/>
    <property type="project" value="TreeGrafter"/>
</dbReference>
<keyword evidence="1 2" id="KW-0175">Coiled coil</keyword>
<name>A0A6P8FI28_CLUHA</name>
<dbReference type="AlphaFoldDB" id="A0A6P8FI28"/>
<reference evidence="5" key="1">
    <citation type="submission" date="2025-08" db="UniProtKB">
        <authorList>
            <consortium name="RefSeq"/>
        </authorList>
    </citation>
    <scope>IDENTIFICATION</scope>
</reference>
<dbReference type="PANTHER" id="PTHR24200">
    <property type="entry name" value="TOUCAN, ISOFORM A"/>
    <property type="match status" value="1"/>
</dbReference>